<dbReference type="InterPro" id="IPR050320">
    <property type="entry name" value="N5-glutamine_MTase"/>
</dbReference>
<proteinExistence type="inferred from homology"/>
<dbReference type="GO" id="GO:0032259">
    <property type="term" value="P:methylation"/>
    <property type="evidence" value="ECO:0007669"/>
    <property type="project" value="UniProtKB-KW"/>
</dbReference>
<dbReference type="PANTHER" id="PTHR18895">
    <property type="entry name" value="HEMK METHYLTRANSFERASE"/>
    <property type="match status" value="1"/>
</dbReference>
<comment type="catalytic activity">
    <reaction evidence="4">
        <text>L-glutaminyl-[peptide chain release factor] + S-adenosyl-L-methionine = N(5)-methyl-L-glutaminyl-[peptide chain release factor] + S-adenosyl-L-homocysteine + H(+)</text>
        <dbReference type="Rhea" id="RHEA:42896"/>
        <dbReference type="Rhea" id="RHEA-COMP:10271"/>
        <dbReference type="Rhea" id="RHEA-COMP:10272"/>
        <dbReference type="ChEBI" id="CHEBI:15378"/>
        <dbReference type="ChEBI" id="CHEBI:30011"/>
        <dbReference type="ChEBI" id="CHEBI:57856"/>
        <dbReference type="ChEBI" id="CHEBI:59789"/>
        <dbReference type="ChEBI" id="CHEBI:61891"/>
        <dbReference type="EC" id="2.1.1.297"/>
    </reaction>
</comment>
<comment type="function">
    <text evidence="4">Methylates the class 1 translation termination release factors RF1/PrfA and RF2/PrfB on the glutamine residue of the universally conserved GGQ motif.</text>
</comment>
<dbReference type="Pfam" id="PF13847">
    <property type="entry name" value="Methyltransf_31"/>
    <property type="match status" value="1"/>
</dbReference>
<feature type="binding site" evidence="4">
    <location>
        <position position="146"/>
    </location>
    <ligand>
        <name>S-adenosyl-L-methionine</name>
        <dbReference type="ChEBI" id="CHEBI:59789"/>
    </ligand>
</feature>
<dbReference type="InterPro" id="IPR040758">
    <property type="entry name" value="PrmC_N"/>
</dbReference>
<dbReference type="InterPro" id="IPR002052">
    <property type="entry name" value="DNA_methylase_N6_adenine_CS"/>
</dbReference>
<evidence type="ECO:0000256" key="4">
    <source>
        <dbReference type="HAMAP-Rule" id="MF_02126"/>
    </source>
</evidence>
<dbReference type="RefSeq" id="WP_323732707.1">
    <property type="nucleotide sequence ID" value="NZ_CP110820.1"/>
</dbReference>
<evidence type="ECO:0000256" key="1">
    <source>
        <dbReference type="ARBA" id="ARBA00022603"/>
    </source>
</evidence>
<keyword evidence="8" id="KW-1185">Reference proteome</keyword>
<dbReference type="InterPro" id="IPR025714">
    <property type="entry name" value="Methyltranfer_dom"/>
</dbReference>
<dbReference type="EMBL" id="CP110820">
    <property type="protein sequence ID" value="WPX97072.1"/>
    <property type="molecule type" value="Genomic_DNA"/>
</dbReference>
<feature type="domain" description="Release factor glutamine methyltransferase N-terminal" evidence="6">
    <location>
        <begin position="5"/>
        <end position="76"/>
    </location>
</feature>
<name>A0ABZ0UMY3_9RICK</name>
<feature type="binding site" evidence="4">
    <location>
        <begin position="191"/>
        <end position="194"/>
    </location>
    <ligand>
        <name>substrate</name>
    </ligand>
</feature>
<dbReference type="Pfam" id="PF17827">
    <property type="entry name" value="PrmC_N"/>
    <property type="match status" value="1"/>
</dbReference>
<dbReference type="EC" id="2.1.1.297" evidence="4"/>
<keyword evidence="1 4" id="KW-0489">Methyltransferase</keyword>
<evidence type="ECO:0000256" key="2">
    <source>
        <dbReference type="ARBA" id="ARBA00022679"/>
    </source>
</evidence>
<dbReference type="InterPro" id="IPR029063">
    <property type="entry name" value="SAM-dependent_MTases_sf"/>
</dbReference>
<sequence length="282" mass="32292">MIIIDLVKQAEESFKAVGIETSMLDAKILLAHCMGLEQPQEIIFKLHSRISQDVHDRFTSLVNRRLAFEPIAYIVGYKCFWKRIFKVNHNVLIPRPETELMIDVVLKKLGHKKLENLHILDLGTGSGCIILSLLDEFKNSIGIGVDVSEKALEIAAVNANINQRNQRVKFVKSNWFYALNRWKKFDIIVANPPYIPKCEWDNLKPNVKNFEPSIALTDFSHGFENYEMIVHNAKNFLKKGGAMVLEIGYNQSDAISNILECAGYKFEFYKDLQGINRVVYSV</sequence>
<keyword evidence="3 4" id="KW-0949">S-adenosyl-L-methionine</keyword>
<dbReference type="Proteomes" id="UP001327219">
    <property type="component" value="Chromosome"/>
</dbReference>
<evidence type="ECO:0000259" key="6">
    <source>
        <dbReference type="Pfam" id="PF17827"/>
    </source>
</evidence>
<dbReference type="GO" id="GO:0008168">
    <property type="term" value="F:methyltransferase activity"/>
    <property type="evidence" value="ECO:0007669"/>
    <property type="project" value="UniProtKB-KW"/>
</dbReference>
<evidence type="ECO:0000256" key="3">
    <source>
        <dbReference type="ARBA" id="ARBA00022691"/>
    </source>
</evidence>
<dbReference type="HAMAP" id="MF_02126">
    <property type="entry name" value="RF_methyltr_PrmC"/>
    <property type="match status" value="1"/>
</dbReference>
<feature type="domain" description="Methyltransferase" evidence="5">
    <location>
        <begin position="115"/>
        <end position="249"/>
    </location>
</feature>
<feature type="binding site" evidence="4">
    <location>
        <position position="175"/>
    </location>
    <ligand>
        <name>S-adenosyl-L-methionine</name>
        <dbReference type="ChEBI" id="CHEBI:59789"/>
    </ligand>
</feature>
<dbReference type="CDD" id="cd02440">
    <property type="entry name" value="AdoMet_MTases"/>
    <property type="match status" value="1"/>
</dbReference>
<feature type="binding site" evidence="4">
    <location>
        <begin position="123"/>
        <end position="127"/>
    </location>
    <ligand>
        <name>S-adenosyl-L-methionine</name>
        <dbReference type="ChEBI" id="CHEBI:59789"/>
    </ligand>
</feature>
<dbReference type="Gene3D" id="1.10.8.10">
    <property type="entry name" value="DNA helicase RuvA subunit, C-terminal domain"/>
    <property type="match status" value="1"/>
</dbReference>
<feature type="binding site" evidence="4">
    <location>
        <position position="191"/>
    </location>
    <ligand>
        <name>S-adenosyl-L-methionine</name>
        <dbReference type="ChEBI" id="CHEBI:59789"/>
    </ligand>
</feature>
<organism evidence="7 8">
    <name type="scientific">Candidatus Bandiella euplotis</name>
    <dbReference type="NCBI Taxonomy" id="1664265"/>
    <lineage>
        <taxon>Bacteria</taxon>
        <taxon>Pseudomonadati</taxon>
        <taxon>Pseudomonadota</taxon>
        <taxon>Alphaproteobacteria</taxon>
        <taxon>Rickettsiales</taxon>
        <taxon>Candidatus Midichloriaceae</taxon>
        <taxon>Candidatus Bandiella</taxon>
    </lineage>
</organism>
<comment type="similarity">
    <text evidence="4">Belongs to the protein N5-glutamine methyltransferase family. PrmC subfamily.</text>
</comment>
<dbReference type="Gene3D" id="3.40.50.150">
    <property type="entry name" value="Vaccinia Virus protein VP39"/>
    <property type="match status" value="1"/>
</dbReference>
<dbReference type="PANTHER" id="PTHR18895:SF74">
    <property type="entry name" value="MTRF1L RELEASE FACTOR GLUTAMINE METHYLTRANSFERASE"/>
    <property type="match status" value="1"/>
</dbReference>
<dbReference type="NCBIfam" id="TIGR00536">
    <property type="entry name" value="hemK_fam"/>
    <property type="match status" value="1"/>
</dbReference>
<evidence type="ECO:0000313" key="7">
    <source>
        <dbReference type="EMBL" id="WPX97072.1"/>
    </source>
</evidence>
<accession>A0ABZ0UMY3</accession>
<dbReference type="NCBIfam" id="TIGR03534">
    <property type="entry name" value="RF_mod_PrmC"/>
    <property type="match status" value="1"/>
</dbReference>
<dbReference type="SUPFAM" id="SSF53335">
    <property type="entry name" value="S-adenosyl-L-methionine-dependent methyltransferases"/>
    <property type="match status" value="1"/>
</dbReference>
<keyword evidence="2 4" id="KW-0808">Transferase</keyword>
<reference evidence="7 8" key="1">
    <citation type="submission" date="2022-11" db="EMBL/GenBank/DDBJ databases">
        <title>Host association and intracellularity evolved multiple times independently in the Rickettsiales.</title>
        <authorList>
            <person name="Castelli M."/>
            <person name="Nardi T."/>
            <person name="Gammuto L."/>
            <person name="Bellinzona G."/>
            <person name="Sabaneyeva E."/>
            <person name="Potekhin A."/>
            <person name="Serra V."/>
            <person name="Petroni G."/>
            <person name="Sassera D."/>
        </authorList>
    </citation>
    <scope>NUCLEOTIDE SEQUENCE [LARGE SCALE GENOMIC DNA]</scope>
    <source>
        <strain evidence="7 8">NDG2</strain>
    </source>
</reference>
<dbReference type="PROSITE" id="PS00092">
    <property type="entry name" value="N6_MTASE"/>
    <property type="match status" value="1"/>
</dbReference>
<evidence type="ECO:0000313" key="8">
    <source>
        <dbReference type="Proteomes" id="UP001327219"/>
    </source>
</evidence>
<dbReference type="InterPro" id="IPR004556">
    <property type="entry name" value="HemK-like"/>
</dbReference>
<dbReference type="InterPro" id="IPR019874">
    <property type="entry name" value="RF_methyltr_PrmC"/>
</dbReference>
<evidence type="ECO:0000259" key="5">
    <source>
        <dbReference type="Pfam" id="PF13847"/>
    </source>
</evidence>
<gene>
    <name evidence="4" type="primary">prmC</name>
    <name evidence="7" type="ORF">Bandiella_01213</name>
</gene>
<protein>
    <recommendedName>
        <fullName evidence="4">Release factor glutamine methyltransferase</fullName>
        <shortName evidence="4">RF MTase</shortName>
        <ecNumber evidence="4">2.1.1.297</ecNumber>
    </recommendedName>
    <alternativeName>
        <fullName evidence="4">N5-glutamine methyltransferase PrmC</fullName>
    </alternativeName>
    <alternativeName>
        <fullName evidence="4">Protein-(glutamine-N5) MTase PrmC</fullName>
    </alternativeName>
    <alternativeName>
        <fullName evidence="4">Protein-glutamine N-methyltransferase PrmC</fullName>
    </alternativeName>
</protein>